<dbReference type="Gene3D" id="1.25.40.10">
    <property type="entry name" value="Tetratricopeptide repeat domain"/>
    <property type="match status" value="1"/>
</dbReference>
<dbReference type="InterPro" id="IPR050807">
    <property type="entry name" value="TransReg_Diox_bact_type"/>
</dbReference>
<protein>
    <submittedName>
        <fullName evidence="3">Helix-turn-helix transcriptional regulator</fullName>
    </submittedName>
</protein>
<dbReference type="RefSeq" id="WP_191052100.1">
    <property type="nucleotide sequence ID" value="NZ_JACXRZ010000009.1"/>
</dbReference>
<proteinExistence type="predicted"/>
<dbReference type="CDD" id="cd00093">
    <property type="entry name" value="HTH_XRE"/>
    <property type="match status" value="1"/>
</dbReference>
<reference evidence="3 4" key="1">
    <citation type="submission" date="2020-09" db="EMBL/GenBank/DDBJ databases">
        <title>Actinomycete isolated from the Camponotus japonicus Mayr.</title>
        <authorList>
            <person name="Gong X."/>
        </authorList>
    </citation>
    <scope>NUCLEOTIDE SEQUENCE [LARGE SCALE GENOMIC DNA]</scope>
    <source>
        <strain evidence="3 4">2C-HV3</strain>
    </source>
</reference>
<organism evidence="3 4">
    <name type="scientific">Microbispora bryophytorum subsp. camponoti</name>
    <dbReference type="NCBI Taxonomy" id="1677852"/>
    <lineage>
        <taxon>Bacteria</taxon>
        <taxon>Bacillati</taxon>
        <taxon>Actinomycetota</taxon>
        <taxon>Actinomycetes</taxon>
        <taxon>Streptosporangiales</taxon>
        <taxon>Streptosporangiaceae</taxon>
        <taxon>Microbispora</taxon>
    </lineage>
</organism>
<feature type="domain" description="HTH cro/C1-type" evidence="2">
    <location>
        <begin position="11"/>
        <end position="64"/>
    </location>
</feature>
<dbReference type="InterPro" id="IPR001387">
    <property type="entry name" value="Cro/C1-type_HTH"/>
</dbReference>
<dbReference type="SMART" id="SM00530">
    <property type="entry name" value="HTH_XRE"/>
    <property type="match status" value="1"/>
</dbReference>
<comment type="caution">
    <text evidence="3">The sequence shown here is derived from an EMBL/GenBank/DDBJ whole genome shotgun (WGS) entry which is preliminary data.</text>
</comment>
<sequence length="430" mass="46850">MAAQDLVGQRIKTIRRQRGLSQAQLAHPELSDSYVSLIESGKRTPTPAVLELLAQKLDCSLTYLVNGVTAEQMEDLEVGLSFARMALENGEVHEACRRYAELLADGNLMGLTSLRVEARHGYALALEACGEPGEAISVLNELNDAETDALTPERKVAVALALSRCYRERGDLSAAVQIGEQALGSLSKGGWTDDLVELGATLLFAYLVRGDLLRASHFAGELLAVAETLGTSRATVASCWNAAFVAEEAGRGDDAMALIERALAIQSETGEPRNLARLRQAYAFMTLRVHPEEAETAHALLVRALREHEETATSKFDKSRVLIVLAWAEIILGRPDKALERARAAAEHVDGTKGDQRTDAHILLSQAHHLLHEDLESAAELHVVSRWLGDVPPTRKTAENWMTVAEMHRRLGDDMQSVDAYKRALACAGL</sequence>
<evidence type="ECO:0000313" key="3">
    <source>
        <dbReference type="EMBL" id="MBD3144578.1"/>
    </source>
</evidence>
<dbReference type="SUPFAM" id="SSF48452">
    <property type="entry name" value="TPR-like"/>
    <property type="match status" value="3"/>
</dbReference>
<name>A0ABR8L7V6_9ACTN</name>
<keyword evidence="1" id="KW-0238">DNA-binding</keyword>
<evidence type="ECO:0000256" key="1">
    <source>
        <dbReference type="ARBA" id="ARBA00023125"/>
    </source>
</evidence>
<dbReference type="PANTHER" id="PTHR46797:SF1">
    <property type="entry name" value="METHYLPHOSPHONATE SYNTHASE"/>
    <property type="match status" value="1"/>
</dbReference>
<accession>A0ABR8L7V6</accession>
<dbReference type="SUPFAM" id="SSF47413">
    <property type="entry name" value="lambda repressor-like DNA-binding domains"/>
    <property type="match status" value="1"/>
</dbReference>
<dbReference type="InterPro" id="IPR010982">
    <property type="entry name" value="Lambda_DNA-bd_dom_sf"/>
</dbReference>
<gene>
    <name evidence="3" type="ORF">IEQ31_15465</name>
</gene>
<dbReference type="EMBL" id="JACXRZ010000009">
    <property type="protein sequence ID" value="MBD3144578.1"/>
    <property type="molecule type" value="Genomic_DNA"/>
</dbReference>
<dbReference type="PROSITE" id="PS50943">
    <property type="entry name" value="HTH_CROC1"/>
    <property type="match status" value="1"/>
</dbReference>
<dbReference type="Pfam" id="PF01381">
    <property type="entry name" value="HTH_3"/>
    <property type="match status" value="1"/>
</dbReference>
<dbReference type="PANTHER" id="PTHR46797">
    <property type="entry name" value="HTH-TYPE TRANSCRIPTIONAL REGULATOR"/>
    <property type="match status" value="1"/>
</dbReference>
<dbReference type="Proteomes" id="UP000653231">
    <property type="component" value="Unassembled WGS sequence"/>
</dbReference>
<evidence type="ECO:0000259" key="2">
    <source>
        <dbReference type="PROSITE" id="PS50943"/>
    </source>
</evidence>
<dbReference type="InterPro" id="IPR011990">
    <property type="entry name" value="TPR-like_helical_dom_sf"/>
</dbReference>
<dbReference type="Gene3D" id="1.10.260.40">
    <property type="entry name" value="lambda repressor-like DNA-binding domains"/>
    <property type="match status" value="1"/>
</dbReference>
<evidence type="ECO:0000313" key="4">
    <source>
        <dbReference type="Proteomes" id="UP000653231"/>
    </source>
</evidence>
<keyword evidence="4" id="KW-1185">Reference proteome</keyword>